<accession>A0A9W7A6R6</accession>
<sequence>MSNSSSTCTAHVAAALATIAGCPENQYRAGTPPHLLAAPGGHPETILVTLRPHQAAGFGNPQLNTFGLFVNTNDQSRYAVLPAEETCKHFILRSSGVSVPAPTELVSTCLIDPSLTQGRAIVMVDVRLIALVEVKLSLPLADYVCQSPGDMSTLKAAITEAADELTQGGNPRDGSKANLLALIDACFHQSGPSEGKRIAGVDGLSLDPLEDADRDLVIQQTESAATVFCEATGRVQAAAAQTAAEQAAVAAAAARLPPPRVPASTSEAAKYPFLKYTTDHVGSTMNALGVTDTPHKGVSGLMALGAIPAKAKGDHTHYDNLAKLLEKEIRSQIASTVTDGSVEYLKFAFLLGGRNPRDVARDMVTPHLFAGVVTDPAANPEGLPSAACMSFTRMADLFEKSKGPLPPGKEASEELIPLFPDAAECNDAEAALKAALVVHGCFRIFFGKTSAVARLAQTTVATLSACVTRQRFDPEFRKIQARPKGNDAGHSLLTLMLRQTDRLTYEAICAVMTAIGDLNGSHNFAIAALESGETDITATIKHWLKEPTHSTSDACIKGTLGKLYLRDAESEPTDKRLAFERAWVVDPICFAKGGKYSEMYGVAPNSGGPWATWKRKLTEEEKAAYGTNPCFRFHIGGFCSGCHQDGIEKDHRSGVRMPCNLVARLSGHQLSLRSELSKKGNKYPKDKGPKVKDTGAKGEAA</sequence>
<dbReference type="AlphaFoldDB" id="A0A9W7A6R6"/>
<name>A0A9W7A6R6_9STRA</name>
<feature type="compositionally biased region" description="Basic and acidic residues" evidence="1">
    <location>
        <begin position="675"/>
        <end position="701"/>
    </location>
</feature>
<protein>
    <submittedName>
        <fullName evidence="2">Uncharacterized protein</fullName>
    </submittedName>
</protein>
<dbReference type="EMBL" id="BRXZ01002639">
    <property type="protein sequence ID" value="GMH66981.1"/>
    <property type="molecule type" value="Genomic_DNA"/>
</dbReference>
<evidence type="ECO:0000313" key="2">
    <source>
        <dbReference type="EMBL" id="GMH66981.1"/>
    </source>
</evidence>
<organism evidence="2 3">
    <name type="scientific">Triparma retinervis</name>
    <dbReference type="NCBI Taxonomy" id="2557542"/>
    <lineage>
        <taxon>Eukaryota</taxon>
        <taxon>Sar</taxon>
        <taxon>Stramenopiles</taxon>
        <taxon>Ochrophyta</taxon>
        <taxon>Bolidophyceae</taxon>
        <taxon>Parmales</taxon>
        <taxon>Triparmaceae</taxon>
        <taxon>Triparma</taxon>
    </lineage>
</organism>
<dbReference type="Proteomes" id="UP001165082">
    <property type="component" value="Unassembled WGS sequence"/>
</dbReference>
<evidence type="ECO:0000256" key="1">
    <source>
        <dbReference type="SAM" id="MobiDB-lite"/>
    </source>
</evidence>
<feature type="region of interest" description="Disordered" evidence="1">
    <location>
        <begin position="674"/>
        <end position="701"/>
    </location>
</feature>
<keyword evidence="3" id="KW-1185">Reference proteome</keyword>
<reference evidence="2" key="1">
    <citation type="submission" date="2022-07" db="EMBL/GenBank/DDBJ databases">
        <title>Genome analysis of Parmales, a sister group of diatoms, reveals the evolutionary specialization of diatoms from phago-mixotrophs to photoautotrophs.</title>
        <authorList>
            <person name="Ban H."/>
            <person name="Sato S."/>
            <person name="Yoshikawa S."/>
            <person name="Kazumasa Y."/>
            <person name="Nakamura Y."/>
            <person name="Ichinomiya M."/>
            <person name="Saitoh K."/>
            <person name="Sato N."/>
            <person name="Blanc-Mathieu R."/>
            <person name="Endo H."/>
            <person name="Kuwata A."/>
            <person name="Ogata H."/>
        </authorList>
    </citation>
    <scope>NUCLEOTIDE SEQUENCE</scope>
</reference>
<gene>
    <name evidence="2" type="ORF">TrRE_jg640</name>
</gene>
<evidence type="ECO:0000313" key="3">
    <source>
        <dbReference type="Proteomes" id="UP001165082"/>
    </source>
</evidence>
<proteinExistence type="predicted"/>
<comment type="caution">
    <text evidence="2">The sequence shown here is derived from an EMBL/GenBank/DDBJ whole genome shotgun (WGS) entry which is preliminary data.</text>
</comment>